<feature type="transmembrane region" description="Helical" evidence="1">
    <location>
        <begin position="68"/>
        <end position="86"/>
    </location>
</feature>
<dbReference type="EMBL" id="JBEPMJ010000016">
    <property type="protein sequence ID" value="MET3750953.1"/>
    <property type="molecule type" value="Genomic_DNA"/>
</dbReference>
<organism evidence="2 3">
    <name type="scientific">Blautia caecimuris</name>
    <dbReference type="NCBI Taxonomy" id="1796615"/>
    <lineage>
        <taxon>Bacteria</taxon>
        <taxon>Bacillati</taxon>
        <taxon>Bacillota</taxon>
        <taxon>Clostridia</taxon>
        <taxon>Lachnospirales</taxon>
        <taxon>Lachnospiraceae</taxon>
        <taxon>Blautia</taxon>
    </lineage>
</organism>
<evidence type="ECO:0000313" key="3">
    <source>
        <dbReference type="Proteomes" id="UP001549106"/>
    </source>
</evidence>
<reference evidence="2 3" key="1">
    <citation type="submission" date="2024-06" db="EMBL/GenBank/DDBJ databases">
        <title>Genomic Encyclopedia of Type Strains, Phase IV (KMG-IV): sequencing the most valuable type-strain genomes for metagenomic binning, comparative biology and taxonomic classification.</title>
        <authorList>
            <person name="Goeker M."/>
        </authorList>
    </citation>
    <scope>NUCLEOTIDE SEQUENCE [LARGE SCALE GENOMIC DNA]</scope>
    <source>
        <strain evidence="2 3">DSM 29492</strain>
    </source>
</reference>
<accession>A0ABV2M3A0</accession>
<dbReference type="Proteomes" id="UP001549106">
    <property type="component" value="Unassembled WGS sequence"/>
</dbReference>
<gene>
    <name evidence="2" type="ORF">ABID24_002207</name>
</gene>
<keyword evidence="1" id="KW-1133">Transmembrane helix</keyword>
<name>A0ABV2M3A0_9FIRM</name>
<feature type="transmembrane region" description="Helical" evidence="1">
    <location>
        <begin position="39"/>
        <end position="62"/>
    </location>
</feature>
<keyword evidence="3" id="KW-1185">Reference proteome</keyword>
<keyword evidence="1" id="KW-0472">Membrane</keyword>
<comment type="caution">
    <text evidence="2">The sequence shown here is derived from an EMBL/GenBank/DDBJ whole genome shotgun (WGS) entry which is preliminary data.</text>
</comment>
<dbReference type="RefSeq" id="WP_257464851.1">
    <property type="nucleotide sequence ID" value="NZ_BAABXP010000009.1"/>
</dbReference>
<evidence type="ECO:0000313" key="2">
    <source>
        <dbReference type="EMBL" id="MET3750953.1"/>
    </source>
</evidence>
<protein>
    <submittedName>
        <fullName evidence="2">Uncharacterized protein</fullName>
    </submittedName>
</protein>
<sequence>MQSGQRIDREMAAFVPDKYDSYGRGRGKQGKEKLSGGKALLWGIVLTLEIIILGAMFLHVDFHSVDRIALILAFVVVYFGVVAGLTDR</sequence>
<evidence type="ECO:0000256" key="1">
    <source>
        <dbReference type="SAM" id="Phobius"/>
    </source>
</evidence>
<keyword evidence="1" id="KW-0812">Transmembrane</keyword>
<proteinExistence type="predicted"/>